<evidence type="ECO:0000256" key="6">
    <source>
        <dbReference type="ARBA" id="ARBA00022989"/>
    </source>
</evidence>
<dbReference type="GO" id="GO:0015293">
    <property type="term" value="F:symporter activity"/>
    <property type="evidence" value="ECO:0007669"/>
    <property type="project" value="TreeGrafter"/>
</dbReference>
<evidence type="ECO:0000256" key="4">
    <source>
        <dbReference type="ARBA" id="ARBA00022475"/>
    </source>
</evidence>
<evidence type="ECO:0000256" key="8">
    <source>
        <dbReference type="ARBA" id="ARBA00023065"/>
    </source>
</evidence>
<dbReference type="InterPro" id="IPR038377">
    <property type="entry name" value="Na/Glc_symporter_sf"/>
</dbReference>
<keyword evidence="6 11" id="KW-1133">Transmembrane helix</keyword>
<sequence>MRPLDLVILALYLVGVTAFGCSFYFRKSAKGAAGFVAGGGKVPSWAIGLSIFATLVSSISFLALPAKAFASNWNALVFSFTVPLTAVVAALAFVPLYRNLHSVSAYAFLEERFGAWARMYGSVCFLVMQTARSGVILYLLALLLKTLFGWSVPMIILAVGLTTCVYSMLGGVLAVIWTDAIQSLVLIAGTLLCIGVLVFTMPDGIAMATHRIWTAGKLSLGSFTLTEWASETFWVTFIYAVFINLQNLGIDQSYTQRYISAKNVKDAVKSVCFGSFLYLPVTACFVVIGTLLWAYYSGRPDSIPAEIAAVKDSVFPYFIVHSLPVGVTGMLVAAIVAAAMSTVSSTLNSGATVIMEDWLRRYFRKDASERACVITLRTSTMFLGMASIIIAFAVIGVESALSTWWMLQSVLSGGMLGLFLLGCVSRRVSKAQAAVATMLGALGVDNFRGQTPNEARKHWVKRGLQGW</sequence>
<evidence type="ECO:0000256" key="3">
    <source>
        <dbReference type="ARBA" id="ARBA00022448"/>
    </source>
</evidence>
<feature type="transmembrane region" description="Helical" evidence="11">
    <location>
        <begin position="119"/>
        <end position="144"/>
    </location>
</feature>
<dbReference type="GO" id="GO:0006814">
    <property type="term" value="P:sodium ion transport"/>
    <property type="evidence" value="ECO:0007669"/>
    <property type="project" value="UniProtKB-KW"/>
</dbReference>
<dbReference type="Pfam" id="PF00474">
    <property type="entry name" value="SSF"/>
    <property type="match status" value="1"/>
</dbReference>
<evidence type="ECO:0000256" key="2">
    <source>
        <dbReference type="ARBA" id="ARBA00006434"/>
    </source>
</evidence>
<evidence type="ECO:0008006" key="13">
    <source>
        <dbReference type="Google" id="ProtNLM"/>
    </source>
</evidence>
<keyword evidence="7" id="KW-0915">Sodium</keyword>
<keyword evidence="8" id="KW-0406">Ion transport</keyword>
<dbReference type="EMBL" id="LN852892">
    <property type="protein sequence ID" value="CRY94228.1"/>
    <property type="molecule type" value="Genomic_DNA"/>
</dbReference>
<comment type="subcellular location">
    <subcellularLocation>
        <location evidence="1">Cell membrane</location>
        <topology evidence="1">Multi-pass membrane protein</topology>
    </subcellularLocation>
</comment>
<dbReference type="AlphaFoldDB" id="A0A0H5PXA3"/>
<dbReference type="InterPro" id="IPR051163">
    <property type="entry name" value="Sodium:Solute_Symporter_SSF"/>
</dbReference>
<evidence type="ECO:0000256" key="1">
    <source>
        <dbReference type="ARBA" id="ARBA00004651"/>
    </source>
</evidence>
<feature type="transmembrane region" description="Helical" evidence="11">
    <location>
        <begin position="403"/>
        <end position="424"/>
    </location>
</feature>
<feature type="transmembrane region" description="Helical" evidence="11">
    <location>
        <begin position="184"/>
        <end position="213"/>
    </location>
</feature>
<keyword evidence="9 11" id="KW-0472">Membrane</keyword>
<accession>A0A0H5PXA3</accession>
<evidence type="ECO:0000256" key="7">
    <source>
        <dbReference type="ARBA" id="ARBA00023053"/>
    </source>
</evidence>
<evidence type="ECO:0000256" key="9">
    <source>
        <dbReference type="ARBA" id="ARBA00023136"/>
    </source>
</evidence>
<proteinExistence type="inferred from homology"/>
<dbReference type="NCBIfam" id="TIGR00813">
    <property type="entry name" value="sss"/>
    <property type="match status" value="1"/>
</dbReference>
<feature type="transmembrane region" description="Helical" evidence="11">
    <location>
        <begin position="45"/>
        <end position="64"/>
    </location>
</feature>
<feature type="transmembrane region" description="Helical" evidence="11">
    <location>
        <begin position="6"/>
        <end position="25"/>
    </location>
</feature>
<evidence type="ECO:0000256" key="5">
    <source>
        <dbReference type="ARBA" id="ARBA00022692"/>
    </source>
</evidence>
<feature type="transmembrane region" description="Helical" evidence="11">
    <location>
        <begin position="150"/>
        <end position="177"/>
    </location>
</feature>
<dbReference type="InterPro" id="IPR001734">
    <property type="entry name" value="Na/solute_symporter"/>
</dbReference>
<organism evidence="12">
    <name type="scientific">uncultured prokaryote</name>
    <dbReference type="NCBI Taxonomy" id="198431"/>
    <lineage>
        <taxon>unclassified sequences</taxon>
        <taxon>environmental samples</taxon>
    </lineage>
</organism>
<reference evidence="12" key="2">
    <citation type="submission" date="2015-07" db="EMBL/GenBank/DDBJ databases">
        <title>Plasmids, circular viruses and viroids from rat gut.</title>
        <authorList>
            <person name="Jorgensen T.J."/>
            <person name="Hansen M.A."/>
            <person name="Xu Z."/>
            <person name="Tabak M.A."/>
            <person name="Sorensen S.J."/>
            <person name="Hansen L.H."/>
        </authorList>
    </citation>
    <scope>NUCLEOTIDE SEQUENCE</scope>
    <source>
        <strain evidence="12">RGRH0214</strain>
    </source>
</reference>
<feature type="transmembrane region" description="Helical" evidence="11">
    <location>
        <begin position="233"/>
        <end position="250"/>
    </location>
</feature>
<evidence type="ECO:0000256" key="10">
    <source>
        <dbReference type="ARBA" id="ARBA00023201"/>
    </source>
</evidence>
<protein>
    <recommendedName>
        <fullName evidence="13">Sodium:solute symporter</fullName>
    </recommendedName>
</protein>
<dbReference type="Gene3D" id="1.20.1730.10">
    <property type="entry name" value="Sodium/glucose cotransporter"/>
    <property type="match status" value="1"/>
</dbReference>
<keyword evidence="5 11" id="KW-0812">Transmembrane</keyword>
<keyword evidence="10" id="KW-0739">Sodium transport</keyword>
<dbReference type="PROSITE" id="PS51257">
    <property type="entry name" value="PROKAR_LIPOPROTEIN"/>
    <property type="match status" value="1"/>
</dbReference>
<keyword evidence="3" id="KW-0813">Transport</keyword>
<comment type="similarity">
    <text evidence="2">Belongs to the sodium:solute symporter (SSF) (TC 2.A.21) family.</text>
</comment>
<name>A0A0H5PXA3_9ZZZZ</name>
<feature type="transmembrane region" description="Helical" evidence="11">
    <location>
        <begin position="371"/>
        <end position="397"/>
    </location>
</feature>
<feature type="transmembrane region" description="Helical" evidence="11">
    <location>
        <begin position="271"/>
        <end position="295"/>
    </location>
</feature>
<reference evidence="12" key="1">
    <citation type="submission" date="2015-06" db="EMBL/GenBank/DDBJ databases">
        <authorList>
            <person name="Joergensen T."/>
        </authorList>
    </citation>
    <scope>NUCLEOTIDE SEQUENCE</scope>
    <source>
        <strain evidence="12">RGRH0214</strain>
    </source>
</reference>
<keyword evidence="4" id="KW-1003">Cell membrane</keyword>
<dbReference type="PROSITE" id="PS50283">
    <property type="entry name" value="NA_SOLUT_SYMP_3"/>
    <property type="match status" value="1"/>
</dbReference>
<evidence type="ECO:0000256" key="11">
    <source>
        <dbReference type="SAM" id="Phobius"/>
    </source>
</evidence>
<dbReference type="PANTHER" id="PTHR42985">
    <property type="entry name" value="SODIUM-COUPLED MONOCARBOXYLATE TRANSPORTER"/>
    <property type="match status" value="1"/>
</dbReference>
<evidence type="ECO:0000313" key="12">
    <source>
        <dbReference type="EMBL" id="CRY94228.1"/>
    </source>
</evidence>
<dbReference type="PANTHER" id="PTHR42985:SF32">
    <property type="entry name" value="SODIUM IODIDE SYMPORTER"/>
    <property type="match status" value="1"/>
</dbReference>
<dbReference type="GO" id="GO:0005886">
    <property type="term" value="C:plasma membrane"/>
    <property type="evidence" value="ECO:0007669"/>
    <property type="project" value="UniProtKB-SubCell"/>
</dbReference>
<feature type="transmembrane region" description="Helical" evidence="11">
    <location>
        <begin position="315"/>
        <end position="339"/>
    </location>
</feature>
<feature type="transmembrane region" description="Helical" evidence="11">
    <location>
        <begin position="76"/>
        <end position="98"/>
    </location>
</feature>